<comment type="caution">
    <text evidence="2">The sequence shown here is derived from an EMBL/GenBank/DDBJ whole genome shotgun (WGS) entry which is preliminary data.</text>
</comment>
<evidence type="ECO:0000313" key="2">
    <source>
        <dbReference type="EMBL" id="OAP57880.1"/>
    </source>
</evidence>
<protein>
    <submittedName>
        <fullName evidence="2">Uncharacterized protein</fullName>
    </submittedName>
</protein>
<proteinExistence type="predicted"/>
<feature type="region of interest" description="Disordered" evidence="1">
    <location>
        <begin position="97"/>
        <end position="133"/>
    </location>
</feature>
<dbReference type="RefSeq" id="XP_018691247.1">
    <property type="nucleotide sequence ID" value="XM_018840126.1"/>
</dbReference>
<gene>
    <name evidence="2" type="ORF">AYL99_08618</name>
</gene>
<organism evidence="2 3">
    <name type="scientific">Fonsecaea erecta</name>
    <dbReference type="NCBI Taxonomy" id="1367422"/>
    <lineage>
        <taxon>Eukaryota</taxon>
        <taxon>Fungi</taxon>
        <taxon>Dikarya</taxon>
        <taxon>Ascomycota</taxon>
        <taxon>Pezizomycotina</taxon>
        <taxon>Eurotiomycetes</taxon>
        <taxon>Chaetothyriomycetidae</taxon>
        <taxon>Chaetothyriales</taxon>
        <taxon>Herpotrichiellaceae</taxon>
        <taxon>Fonsecaea</taxon>
    </lineage>
</organism>
<accession>A0A178ZDI9</accession>
<evidence type="ECO:0000256" key="1">
    <source>
        <dbReference type="SAM" id="MobiDB-lite"/>
    </source>
</evidence>
<dbReference type="Proteomes" id="UP000078343">
    <property type="component" value="Unassembled WGS sequence"/>
</dbReference>
<dbReference type="OrthoDB" id="4160220at2759"/>
<dbReference type="AlphaFoldDB" id="A0A178ZDI9"/>
<name>A0A178ZDI9_9EURO</name>
<sequence length="278" mass="31628">MRVIRDKLARSLYTGDTPLRKFERLCRYCGSHLKAEIEAARDALHLNIPWRKCNVRKTAKHKYTLNMDDIYIYESEFVGESYRCVRNCTRSSCIRTDEEDADPDSVNSKDAGVGGLEDEASSMSSSMHGSTSSRVSRRYTSFTTVSSLDPMDEERSYHCESDSVDLASLHRQRHLSSPSFEESYHPAETPPWESLTLVSSSSDEWQSVFSRDRTGSGHTAYDEGASTQEDDSRICSPRCLDLENMEDWSIDGNGNLWPNEILRHTTVTLIGRAETQRR</sequence>
<evidence type="ECO:0000313" key="3">
    <source>
        <dbReference type="Proteomes" id="UP000078343"/>
    </source>
</evidence>
<feature type="region of interest" description="Disordered" evidence="1">
    <location>
        <begin position="210"/>
        <end position="232"/>
    </location>
</feature>
<dbReference type="GeneID" id="30012786"/>
<keyword evidence="3" id="KW-1185">Reference proteome</keyword>
<dbReference type="EMBL" id="LVYI01000007">
    <property type="protein sequence ID" value="OAP57880.1"/>
    <property type="molecule type" value="Genomic_DNA"/>
</dbReference>
<feature type="compositionally biased region" description="Low complexity" evidence="1">
    <location>
        <begin position="121"/>
        <end position="133"/>
    </location>
</feature>
<reference evidence="2 3" key="1">
    <citation type="submission" date="2016-04" db="EMBL/GenBank/DDBJ databases">
        <title>Draft genome of Fonsecaea erecta CBS 125763.</title>
        <authorList>
            <person name="Weiss V.A."/>
            <person name="Vicente V.A."/>
            <person name="Raittz R.T."/>
            <person name="Moreno L.F."/>
            <person name="De Souza E.M."/>
            <person name="Pedrosa F.O."/>
            <person name="Steffens M.B."/>
            <person name="Faoro H."/>
            <person name="Tadra-Sfeir M.Z."/>
            <person name="Najafzadeh M.J."/>
            <person name="Felipe M.S."/>
            <person name="Teixeira M."/>
            <person name="Sun J."/>
            <person name="Xi L."/>
            <person name="Gomes R."/>
            <person name="De Azevedo C.M."/>
            <person name="Salgado C.G."/>
            <person name="Da Silva M.B."/>
            <person name="Nascimento M.F."/>
            <person name="Queiroz-Telles F."/>
            <person name="Attili D.S."/>
            <person name="Gorbushina A."/>
        </authorList>
    </citation>
    <scope>NUCLEOTIDE SEQUENCE [LARGE SCALE GENOMIC DNA]</scope>
    <source>
        <strain evidence="2 3">CBS 125763</strain>
    </source>
</reference>